<evidence type="ECO:0000313" key="4">
    <source>
        <dbReference type="Proteomes" id="UP001431010"/>
    </source>
</evidence>
<dbReference type="PANTHER" id="PTHR43476:SF3">
    <property type="entry name" value="FAD-BINDING MONOOXYGENASE"/>
    <property type="match status" value="1"/>
</dbReference>
<protein>
    <submittedName>
        <fullName evidence="3">Bifunctional 3-(3-hydroxy-phenyl)propionate/3-hydroxycinnamic acid hydroxylase</fullName>
        <ecNumber evidence="3">1.14.13.127</ecNumber>
    </submittedName>
</protein>
<gene>
    <name evidence="3" type="ORF">LQG66_35640</name>
</gene>
<evidence type="ECO:0000256" key="1">
    <source>
        <dbReference type="ARBA" id="ARBA00023002"/>
    </source>
</evidence>
<name>A0ABY3RAQ1_9BRAD</name>
<sequence>MSASSDKKHFEVVVIGFGPTGAIAANLLGAGGITTLAIDRARDIYDKPRAIALDHEIMRLFDNLGIAEQVSRHVAPFPASEHFGAQGQLIRRIDMVAEPYPLGYTPSMVFTQPPVEQVMRDHVTSYTSVTVELGTTLVAIRQHAKAATVVLEQDDGGIREITADYVIACDGASSAVRQQLGISFDDLDFDEPWLVVDLLVNESAIGKLPATAAQFCNPARPTTYIVGPGNHRRFEIMLRPSEDRHAMEDPQQVWRLLAPWLAPEDGRLWRAASYRFHALVASRWSQGRVLLAGDAAHQQPPFIGQGMCQGLRDAANLCWKLARVLRGQSRAALLDSYEAERSTHVRELTTRIKAIGRVICEQDPIAAAARDARILAEGGGAPRTITRQEIVPPLTTGLLATKANAANGTLFPQPWIISDSGRALLDGVAGTGWRLVLDGRGALNSSAIDAATRDAGINTITIGGAGLAEESGVVARWFERHGCSAALVRPDHYVYGVATDAPELAALLSESNERLH</sequence>
<evidence type="ECO:0000313" key="3">
    <source>
        <dbReference type="EMBL" id="UFZ04460.1"/>
    </source>
</evidence>
<proteinExistence type="predicted"/>
<keyword evidence="4" id="KW-1185">Reference proteome</keyword>
<dbReference type="RefSeq" id="WP_231320883.1">
    <property type="nucleotide sequence ID" value="NZ_CP088156.1"/>
</dbReference>
<reference evidence="3" key="1">
    <citation type="journal article" date="2024" name="Antonie Van Leeuwenhoek">
        <title>Bradyrhizobium ontarionense sp. nov., a novel bacterial symbiont isolated from Aeschynomene indica (Indian jointvetch), harbours photosynthesis, nitrogen fixation and nitrous oxide (N2O) reductase genes.</title>
        <authorList>
            <person name="Bromfield E.S.P."/>
            <person name="Cloutier S."/>
        </authorList>
    </citation>
    <scope>NUCLEOTIDE SEQUENCE</scope>
    <source>
        <strain evidence="3">A19</strain>
    </source>
</reference>
<dbReference type="SUPFAM" id="SSF51905">
    <property type="entry name" value="FAD/NAD(P)-binding domain"/>
    <property type="match status" value="1"/>
</dbReference>
<dbReference type="GO" id="GO:0008688">
    <property type="term" value="F:3-(3-hydroxyphenyl)propionate hydroxylase activity"/>
    <property type="evidence" value="ECO:0007669"/>
    <property type="project" value="UniProtKB-EC"/>
</dbReference>
<dbReference type="InterPro" id="IPR002938">
    <property type="entry name" value="FAD-bd"/>
</dbReference>
<dbReference type="Gene3D" id="3.40.30.120">
    <property type="match status" value="1"/>
</dbReference>
<dbReference type="Gene3D" id="3.30.70.2450">
    <property type="match status" value="1"/>
</dbReference>
<accession>A0ABY3RAQ1</accession>
<dbReference type="Proteomes" id="UP001431010">
    <property type="component" value="Chromosome"/>
</dbReference>
<dbReference type="InterPro" id="IPR050631">
    <property type="entry name" value="PheA/TfdB_FAD_monoxygenase"/>
</dbReference>
<dbReference type="NCBIfam" id="NF004829">
    <property type="entry name" value="PRK06183.1-3"/>
    <property type="match status" value="1"/>
</dbReference>
<dbReference type="PRINTS" id="PR00420">
    <property type="entry name" value="RNGMNOXGNASE"/>
</dbReference>
<keyword evidence="1 3" id="KW-0560">Oxidoreductase</keyword>
<dbReference type="InterPro" id="IPR036188">
    <property type="entry name" value="FAD/NAD-bd_sf"/>
</dbReference>
<dbReference type="EC" id="1.14.13.127" evidence="3"/>
<dbReference type="Gene3D" id="3.50.50.60">
    <property type="entry name" value="FAD/NAD(P)-binding domain"/>
    <property type="match status" value="1"/>
</dbReference>
<dbReference type="Pfam" id="PF01494">
    <property type="entry name" value="FAD_binding_3"/>
    <property type="match status" value="1"/>
</dbReference>
<evidence type="ECO:0000259" key="2">
    <source>
        <dbReference type="Pfam" id="PF01494"/>
    </source>
</evidence>
<dbReference type="PANTHER" id="PTHR43476">
    <property type="entry name" value="3-(3-HYDROXY-PHENYL)PROPIONATE/3-HYDROXYCINNAMIC ACID HYDROXYLASE"/>
    <property type="match status" value="1"/>
</dbReference>
<dbReference type="EMBL" id="CP088156">
    <property type="protein sequence ID" value="UFZ04460.1"/>
    <property type="molecule type" value="Genomic_DNA"/>
</dbReference>
<organism evidence="3 4">
    <name type="scientific">Bradyrhizobium ontarionense</name>
    <dbReference type="NCBI Taxonomy" id="2898149"/>
    <lineage>
        <taxon>Bacteria</taxon>
        <taxon>Pseudomonadati</taxon>
        <taxon>Pseudomonadota</taxon>
        <taxon>Alphaproteobacteria</taxon>
        <taxon>Hyphomicrobiales</taxon>
        <taxon>Nitrobacteraceae</taxon>
        <taxon>Bradyrhizobium</taxon>
    </lineage>
</organism>
<feature type="domain" description="FAD-binding" evidence="2">
    <location>
        <begin position="11"/>
        <end position="350"/>
    </location>
</feature>